<evidence type="ECO:0000313" key="1">
    <source>
        <dbReference type="EMBL" id="PKK90400.1"/>
    </source>
</evidence>
<accession>A0A2N1PPY9</accession>
<sequence length="136" mass="15750">MAKSRSPKHKITTFATEKQEFGESVHDKFHKEMKLIFDLVGKHVIISFKAMKTPECKVKEIFDTRMEDIGRVLMIIGEDGKTKFPLRIPDQIIKSEGQLKLVYEVKIPDDAEAVFYKTRSCVETREDSVITIFVRD</sequence>
<reference evidence="1 2" key="1">
    <citation type="journal article" date="2017" name="ISME J.">
        <title>Potential for microbial H2 and metal transformations associated with novel bacteria and archaea in deep terrestrial subsurface sediments.</title>
        <authorList>
            <person name="Hernsdorf A.W."/>
            <person name="Amano Y."/>
            <person name="Miyakawa K."/>
            <person name="Ise K."/>
            <person name="Suzuki Y."/>
            <person name="Anantharaman K."/>
            <person name="Probst A."/>
            <person name="Burstein D."/>
            <person name="Thomas B.C."/>
            <person name="Banfield J.F."/>
        </authorList>
    </citation>
    <scope>NUCLEOTIDE SEQUENCE [LARGE SCALE GENOMIC DNA]</scope>
    <source>
        <strain evidence="1">HGW-Wallbacteria-1</strain>
    </source>
</reference>
<proteinExistence type="predicted"/>
<comment type="caution">
    <text evidence="1">The sequence shown here is derived from an EMBL/GenBank/DDBJ whole genome shotgun (WGS) entry which is preliminary data.</text>
</comment>
<protein>
    <submittedName>
        <fullName evidence="1">Uncharacterized protein</fullName>
    </submittedName>
</protein>
<dbReference type="EMBL" id="PGXC01000005">
    <property type="protein sequence ID" value="PKK90400.1"/>
    <property type="molecule type" value="Genomic_DNA"/>
</dbReference>
<name>A0A2N1PPY9_9BACT</name>
<evidence type="ECO:0000313" key="2">
    <source>
        <dbReference type="Proteomes" id="UP000233256"/>
    </source>
</evidence>
<organism evidence="1 2">
    <name type="scientific">Candidatus Wallbacteria bacterium HGW-Wallbacteria-1</name>
    <dbReference type="NCBI Taxonomy" id="2013854"/>
    <lineage>
        <taxon>Bacteria</taxon>
        <taxon>Candidatus Walliibacteriota</taxon>
    </lineage>
</organism>
<gene>
    <name evidence="1" type="ORF">CVV64_08530</name>
</gene>
<dbReference type="AlphaFoldDB" id="A0A2N1PPY9"/>
<dbReference type="Proteomes" id="UP000233256">
    <property type="component" value="Unassembled WGS sequence"/>
</dbReference>